<accession>A0A6J7WW77</accession>
<sequence length="108" mass="11276">MTKVTNLSKAIDIVKTNVDARIPKAEILSILVKELGVSRSNAFVYFTKASKAQGFSVTVDKAAKAQKVSKTNVSMSSASKKAAKLAEIDAFLASNKSAVGNPFAALGA</sequence>
<proteinExistence type="predicted"/>
<gene>
    <name evidence="1" type="ORF">UFOVP242_231</name>
</gene>
<name>A0A6J7WW77_9CAUD</name>
<evidence type="ECO:0000313" key="1">
    <source>
        <dbReference type="EMBL" id="CAB5222017.1"/>
    </source>
</evidence>
<reference evidence="1" key="1">
    <citation type="submission" date="2020-05" db="EMBL/GenBank/DDBJ databases">
        <authorList>
            <person name="Chiriac C."/>
            <person name="Salcher M."/>
            <person name="Ghai R."/>
            <person name="Kavagutti S V."/>
        </authorList>
    </citation>
    <scope>NUCLEOTIDE SEQUENCE</scope>
</reference>
<organism evidence="1">
    <name type="scientific">uncultured Caudovirales phage</name>
    <dbReference type="NCBI Taxonomy" id="2100421"/>
    <lineage>
        <taxon>Viruses</taxon>
        <taxon>Duplodnaviria</taxon>
        <taxon>Heunggongvirae</taxon>
        <taxon>Uroviricota</taxon>
        <taxon>Caudoviricetes</taxon>
        <taxon>Peduoviridae</taxon>
        <taxon>Maltschvirus</taxon>
        <taxon>Maltschvirus maltsch</taxon>
    </lineage>
</organism>
<protein>
    <submittedName>
        <fullName evidence="1">Uncharacterized protein</fullName>
    </submittedName>
</protein>
<dbReference type="EMBL" id="LR798294">
    <property type="protein sequence ID" value="CAB5222017.1"/>
    <property type="molecule type" value="Genomic_DNA"/>
</dbReference>